<gene>
    <name evidence="2" type="ORF">SELMODRAFT_270004</name>
    <name evidence="3" type="ORF">SELMODRAFT_272238</name>
</gene>
<dbReference type="PANTHER" id="PTHR31672">
    <property type="entry name" value="BNACNNG10540D PROTEIN"/>
    <property type="match status" value="1"/>
</dbReference>
<dbReference type="OMA" id="CIWELKE"/>
<evidence type="ECO:0000259" key="1">
    <source>
        <dbReference type="PROSITE" id="PS50181"/>
    </source>
</evidence>
<evidence type="ECO:0000313" key="4">
    <source>
        <dbReference type="Proteomes" id="UP000001514"/>
    </source>
</evidence>
<dbReference type="SUPFAM" id="SSF117281">
    <property type="entry name" value="Kelch motif"/>
    <property type="match status" value="1"/>
</dbReference>
<dbReference type="EMBL" id="GL377711">
    <property type="protein sequence ID" value="EFJ05965.1"/>
    <property type="molecule type" value="Genomic_DNA"/>
</dbReference>
<dbReference type="Gene3D" id="2.120.10.80">
    <property type="entry name" value="Kelch-type beta propeller"/>
    <property type="match status" value="1"/>
</dbReference>
<dbReference type="PANTHER" id="PTHR31672:SF2">
    <property type="entry name" value="F-BOX DOMAIN-CONTAINING PROTEIN"/>
    <property type="match status" value="1"/>
</dbReference>
<feature type="domain" description="F-box" evidence="1">
    <location>
        <begin position="19"/>
        <end position="68"/>
    </location>
</feature>
<dbReference type="STRING" id="88036.D8T8D6"/>
<protein>
    <recommendedName>
        <fullName evidence="1">F-box domain-containing protein</fullName>
    </recommendedName>
</protein>
<dbReference type="InterPro" id="IPR036047">
    <property type="entry name" value="F-box-like_dom_sf"/>
</dbReference>
<dbReference type="InterPro" id="IPR001810">
    <property type="entry name" value="F-box_dom"/>
</dbReference>
<dbReference type="Gene3D" id="1.20.1280.50">
    <property type="match status" value="1"/>
</dbReference>
<dbReference type="Gramene" id="EFJ05965">
    <property type="protein sequence ID" value="EFJ05965"/>
    <property type="gene ID" value="SELMODRAFT_270004"/>
</dbReference>
<dbReference type="SMART" id="SM00256">
    <property type="entry name" value="FBOX"/>
    <property type="match status" value="1"/>
</dbReference>
<dbReference type="InterPro" id="IPR015915">
    <property type="entry name" value="Kelch-typ_b-propeller"/>
</dbReference>
<accession>D8T8D6</accession>
<name>D8T8D6_SELML</name>
<proteinExistence type="predicted"/>
<dbReference type="InParanoid" id="D8T8D6"/>
<dbReference type="InterPro" id="IPR006527">
    <property type="entry name" value="F-box-assoc_dom_typ1"/>
</dbReference>
<keyword evidence="4" id="KW-1185">Reference proteome</keyword>
<dbReference type="SUPFAM" id="SSF81383">
    <property type="entry name" value="F-box domain"/>
    <property type="match status" value="1"/>
</dbReference>
<dbReference type="EMBL" id="GL377689">
    <property type="protein sequence ID" value="EFJ07121.1"/>
    <property type="molecule type" value="Genomic_DNA"/>
</dbReference>
<sequence>MSSRARIMDGGQEQHEPSFPLWHSLPEDIMDKVFAFMPIESLVAAGLVCKSWNSRIKSSNFQRVYRSTPAREAPWLLACSYNCRDKSCAFSPTLNKWLNVSLAFLPPYMRFPLAAIGGLIFMRAGLSNLGMLAVCNPIMQTWKELPQMTYKRFNSLVGVFQVDDSSGYRIIVAGGTSECGGDYECSTEIYDSRTDSWTVLGAIPRYYTVKITVWTSKTVFCQGTLYCLTSARPYNLMSYNLGTRLWSEMKVPRPACLYSSFLLKRKEKLLLVGGVGTDRVCERIHLWELQVESQQWLDKDQMPQHYFQMFYESKGDFDLKCAGSGDLIYFFKSSHSGMLVCDLSTTPASWQWLPSCPFSNHDIKFALRGLFLNPRLDYTF</sequence>
<dbReference type="Gramene" id="EFJ07121">
    <property type="protein sequence ID" value="EFJ07121"/>
    <property type="gene ID" value="SELMODRAFT_272238"/>
</dbReference>
<organism evidence="4">
    <name type="scientific">Selaginella moellendorffii</name>
    <name type="common">Spikemoss</name>
    <dbReference type="NCBI Taxonomy" id="88036"/>
    <lineage>
        <taxon>Eukaryota</taxon>
        <taxon>Viridiplantae</taxon>
        <taxon>Streptophyta</taxon>
        <taxon>Embryophyta</taxon>
        <taxon>Tracheophyta</taxon>
        <taxon>Lycopodiopsida</taxon>
        <taxon>Selaginellales</taxon>
        <taxon>Selaginellaceae</taxon>
        <taxon>Selaginella</taxon>
    </lineage>
</organism>
<dbReference type="KEGG" id="smo:SELMODRAFT_272238"/>
<dbReference type="AlphaFoldDB" id="D8T8D6"/>
<dbReference type="Pfam" id="PF07734">
    <property type="entry name" value="FBA_1"/>
    <property type="match status" value="1"/>
</dbReference>
<dbReference type="HOGENOM" id="CLU_038778_2_1_1"/>
<reference evidence="3 4" key="1">
    <citation type="journal article" date="2011" name="Science">
        <title>The Selaginella genome identifies genetic changes associated with the evolution of vascular plants.</title>
        <authorList>
            <person name="Banks J.A."/>
            <person name="Nishiyama T."/>
            <person name="Hasebe M."/>
            <person name="Bowman J.L."/>
            <person name="Gribskov M."/>
            <person name="dePamphilis C."/>
            <person name="Albert V.A."/>
            <person name="Aono N."/>
            <person name="Aoyama T."/>
            <person name="Ambrose B.A."/>
            <person name="Ashton N.W."/>
            <person name="Axtell M.J."/>
            <person name="Barker E."/>
            <person name="Barker M.S."/>
            <person name="Bennetzen J.L."/>
            <person name="Bonawitz N.D."/>
            <person name="Chapple C."/>
            <person name="Cheng C."/>
            <person name="Correa L.G."/>
            <person name="Dacre M."/>
            <person name="DeBarry J."/>
            <person name="Dreyer I."/>
            <person name="Elias M."/>
            <person name="Engstrom E.M."/>
            <person name="Estelle M."/>
            <person name="Feng L."/>
            <person name="Finet C."/>
            <person name="Floyd S.K."/>
            <person name="Frommer W.B."/>
            <person name="Fujita T."/>
            <person name="Gramzow L."/>
            <person name="Gutensohn M."/>
            <person name="Harholt J."/>
            <person name="Hattori M."/>
            <person name="Heyl A."/>
            <person name="Hirai T."/>
            <person name="Hiwatashi Y."/>
            <person name="Ishikawa M."/>
            <person name="Iwata M."/>
            <person name="Karol K.G."/>
            <person name="Koehler B."/>
            <person name="Kolukisaoglu U."/>
            <person name="Kubo M."/>
            <person name="Kurata T."/>
            <person name="Lalonde S."/>
            <person name="Li K."/>
            <person name="Li Y."/>
            <person name="Litt A."/>
            <person name="Lyons E."/>
            <person name="Manning G."/>
            <person name="Maruyama T."/>
            <person name="Michael T.P."/>
            <person name="Mikami K."/>
            <person name="Miyazaki S."/>
            <person name="Morinaga S."/>
            <person name="Murata T."/>
            <person name="Mueller-Roeber B."/>
            <person name="Nelson D.R."/>
            <person name="Obara M."/>
            <person name="Oguri Y."/>
            <person name="Olmstead R.G."/>
            <person name="Onodera N."/>
            <person name="Petersen B.L."/>
            <person name="Pils B."/>
            <person name="Prigge M."/>
            <person name="Rensing S.A."/>
            <person name="Riano-Pachon D.M."/>
            <person name="Roberts A.W."/>
            <person name="Sato Y."/>
            <person name="Scheller H.V."/>
            <person name="Schulz B."/>
            <person name="Schulz C."/>
            <person name="Shakirov E.V."/>
            <person name="Shibagaki N."/>
            <person name="Shinohara N."/>
            <person name="Shippen D.E."/>
            <person name="Soerensen I."/>
            <person name="Sotooka R."/>
            <person name="Sugimoto N."/>
            <person name="Sugita M."/>
            <person name="Sumikawa N."/>
            <person name="Tanurdzic M."/>
            <person name="Theissen G."/>
            <person name="Ulvskov P."/>
            <person name="Wakazuki S."/>
            <person name="Weng J.K."/>
            <person name="Willats W.W."/>
            <person name="Wipf D."/>
            <person name="Wolf P.G."/>
            <person name="Yang L."/>
            <person name="Zimmer A.D."/>
            <person name="Zhu Q."/>
            <person name="Mitros T."/>
            <person name="Hellsten U."/>
            <person name="Loque D."/>
            <person name="Otillar R."/>
            <person name="Salamov A."/>
            <person name="Schmutz J."/>
            <person name="Shapiro H."/>
            <person name="Lindquist E."/>
            <person name="Lucas S."/>
            <person name="Rokhsar D."/>
            <person name="Grigoriev I.V."/>
        </authorList>
    </citation>
    <scope>NUCLEOTIDE SEQUENCE [LARGE SCALE GENOMIC DNA]</scope>
</reference>
<dbReference type="Pfam" id="PF00646">
    <property type="entry name" value="F-box"/>
    <property type="match status" value="1"/>
</dbReference>
<dbReference type="KEGG" id="smo:SELMODRAFT_270004"/>
<dbReference type="Proteomes" id="UP000001514">
    <property type="component" value="Unassembled WGS sequence"/>
</dbReference>
<evidence type="ECO:0000313" key="2">
    <source>
        <dbReference type="EMBL" id="EFJ05965.1"/>
    </source>
</evidence>
<evidence type="ECO:0000313" key="3">
    <source>
        <dbReference type="EMBL" id="EFJ07121.1"/>
    </source>
</evidence>
<dbReference type="OrthoDB" id="7956040at2759"/>
<dbReference type="InterPro" id="IPR050796">
    <property type="entry name" value="SCF_F-box_component"/>
</dbReference>
<dbReference type="PROSITE" id="PS50181">
    <property type="entry name" value="FBOX"/>
    <property type="match status" value="1"/>
</dbReference>
<dbReference type="eggNOG" id="ENOG502QVG2">
    <property type="taxonomic scope" value="Eukaryota"/>
</dbReference>